<keyword evidence="2" id="KW-1185">Reference proteome</keyword>
<dbReference type="RefSeq" id="WP_207678925.1">
    <property type="nucleotide sequence ID" value="NZ_CP061800.1"/>
</dbReference>
<dbReference type="Proteomes" id="UP000663722">
    <property type="component" value="Chromosome"/>
</dbReference>
<gene>
    <name evidence="1" type="ORF">dnm_070130</name>
</gene>
<dbReference type="AlphaFoldDB" id="A0A975BSE3"/>
<sequence length="115" mass="13387">MLCPKIRSAEIVDERTVLPNHGYFRARLTLINGDFLEISEYFISDGNQCRPQKYRYQRMDSSRIRLIKRWDNAGHFPLLPGYPHHVHIGSEDNAKPSEPLSIIKLIGIIEQEIEL</sequence>
<name>A0A975BSE3_9BACT</name>
<organism evidence="1 2">
    <name type="scientific">Desulfonema magnum</name>
    <dbReference type="NCBI Taxonomy" id="45655"/>
    <lineage>
        <taxon>Bacteria</taxon>
        <taxon>Pseudomonadati</taxon>
        <taxon>Thermodesulfobacteriota</taxon>
        <taxon>Desulfobacteria</taxon>
        <taxon>Desulfobacterales</taxon>
        <taxon>Desulfococcaceae</taxon>
        <taxon>Desulfonema</taxon>
    </lineage>
</organism>
<dbReference type="KEGG" id="dmm:dnm_070130"/>
<evidence type="ECO:0000313" key="2">
    <source>
        <dbReference type="Proteomes" id="UP000663722"/>
    </source>
</evidence>
<protein>
    <submittedName>
        <fullName evidence="1">Uncharacterized protein</fullName>
    </submittedName>
</protein>
<proteinExistence type="predicted"/>
<dbReference type="EMBL" id="CP061800">
    <property type="protein sequence ID" value="QTA90949.1"/>
    <property type="molecule type" value="Genomic_DNA"/>
</dbReference>
<dbReference type="Pfam" id="PF20126">
    <property type="entry name" value="TumE"/>
    <property type="match status" value="1"/>
</dbReference>
<accession>A0A975BSE3</accession>
<evidence type="ECO:0000313" key="1">
    <source>
        <dbReference type="EMBL" id="QTA90949.1"/>
    </source>
</evidence>
<reference evidence="1" key="1">
    <citation type="journal article" date="2021" name="Microb. Physiol.">
        <title>Proteogenomic Insights into the Physiology of Marine, Sulfate-Reducing, Filamentous Desulfonema limicola and Desulfonema magnum.</title>
        <authorList>
            <person name="Schnaars V."/>
            <person name="Wohlbrand L."/>
            <person name="Scheve S."/>
            <person name="Hinrichs C."/>
            <person name="Reinhardt R."/>
            <person name="Rabus R."/>
        </authorList>
    </citation>
    <scope>NUCLEOTIDE SEQUENCE</scope>
    <source>
        <strain evidence="1">4be13</strain>
    </source>
</reference>
<dbReference type="InterPro" id="IPR045397">
    <property type="entry name" value="TumE-like"/>
</dbReference>